<evidence type="ECO:0000256" key="1">
    <source>
        <dbReference type="SAM" id="Phobius"/>
    </source>
</evidence>
<gene>
    <name evidence="2" type="ORF">CWM47_31775</name>
</gene>
<accession>A0A2K8Z821</accession>
<proteinExistence type="predicted"/>
<feature type="transmembrane region" description="Helical" evidence="1">
    <location>
        <begin position="104"/>
        <end position="123"/>
    </location>
</feature>
<keyword evidence="3" id="KW-1185">Reference proteome</keyword>
<evidence type="ECO:0008006" key="4">
    <source>
        <dbReference type="Google" id="ProtNLM"/>
    </source>
</evidence>
<keyword evidence="1" id="KW-0812">Transmembrane</keyword>
<feature type="transmembrane region" description="Helical" evidence="1">
    <location>
        <begin position="80"/>
        <end position="98"/>
    </location>
</feature>
<feature type="transmembrane region" description="Helical" evidence="1">
    <location>
        <begin position="165"/>
        <end position="182"/>
    </location>
</feature>
<feature type="transmembrane region" description="Helical" evidence="1">
    <location>
        <begin position="226"/>
        <end position="245"/>
    </location>
</feature>
<dbReference type="AlphaFoldDB" id="A0A2K8Z821"/>
<name>A0A2K8Z821_9BACT</name>
<feature type="transmembrane region" description="Helical" evidence="1">
    <location>
        <begin position="203"/>
        <end position="220"/>
    </location>
</feature>
<evidence type="ECO:0000313" key="2">
    <source>
        <dbReference type="EMBL" id="AUD06027.1"/>
    </source>
</evidence>
<organism evidence="2 3">
    <name type="scientific">Spirosoma pollinicola</name>
    <dbReference type="NCBI Taxonomy" id="2057025"/>
    <lineage>
        <taxon>Bacteria</taxon>
        <taxon>Pseudomonadati</taxon>
        <taxon>Bacteroidota</taxon>
        <taxon>Cytophagia</taxon>
        <taxon>Cytophagales</taxon>
        <taxon>Cytophagaceae</taxon>
        <taxon>Spirosoma</taxon>
    </lineage>
</organism>
<dbReference type="Proteomes" id="UP000232883">
    <property type="component" value="Chromosome"/>
</dbReference>
<keyword evidence="1" id="KW-0472">Membrane</keyword>
<feature type="transmembrane region" description="Helical" evidence="1">
    <location>
        <begin position="143"/>
        <end position="159"/>
    </location>
</feature>
<evidence type="ECO:0000313" key="3">
    <source>
        <dbReference type="Proteomes" id="UP000232883"/>
    </source>
</evidence>
<reference evidence="2 3" key="1">
    <citation type="submission" date="2017-11" db="EMBL/GenBank/DDBJ databases">
        <title>Taxonomic description and genome sequences of Spirosoma HA7 sp. nov., isolated from pollen microhabitat of Corylus avellana.</title>
        <authorList>
            <person name="Ambika Manirajan B."/>
            <person name="Suarez C."/>
            <person name="Ratering S."/>
            <person name="Geissler-Plaum R."/>
            <person name="Cardinale M."/>
            <person name="Sylvia S."/>
        </authorList>
    </citation>
    <scope>NUCLEOTIDE SEQUENCE [LARGE SCALE GENOMIC DNA]</scope>
    <source>
        <strain evidence="2 3">HA7</strain>
    </source>
</reference>
<dbReference type="EMBL" id="CP025096">
    <property type="protein sequence ID" value="AUD06027.1"/>
    <property type="molecule type" value="Genomic_DNA"/>
</dbReference>
<dbReference type="KEGG" id="spir:CWM47_31775"/>
<feature type="transmembrane region" description="Helical" evidence="1">
    <location>
        <begin position="48"/>
        <end position="68"/>
    </location>
</feature>
<protein>
    <recommendedName>
        <fullName evidence="4">DUF2306 domain-containing protein</fullName>
    </recommendedName>
</protein>
<sequence>MACLSRIGGPLDHHLKLITKCQVHRLESGNLSATQQGPLTTMLYQSFLLVHILAGSIGLLMGPLAIAVKKGGLAHRRLGIVFYYAMLVVASSALVLAILHNIPFLFAVGIFSGYMNITGYAILRQKRQGFLNQTGLLERVTSVLMLLFSLYFLGYGIYILFQRDYFGLVFIFFAQSSFRMLWQDWRLFKQQGVAPSTWLLVHLTRMIGTSIAAYTAFLVVNSSSRVSLVGWFLPTLLGVPIIVYWSRKLKKKRAL</sequence>
<keyword evidence="1" id="KW-1133">Transmembrane helix</keyword>